<evidence type="ECO:0000256" key="4">
    <source>
        <dbReference type="ARBA" id="ARBA00022982"/>
    </source>
</evidence>
<dbReference type="InterPro" id="IPR001080">
    <property type="entry name" value="3Fe4S_ferredoxin"/>
</dbReference>
<evidence type="ECO:0000256" key="7">
    <source>
        <dbReference type="ARBA" id="ARBA00023291"/>
    </source>
</evidence>
<dbReference type="Proteomes" id="UP000326178">
    <property type="component" value="Chromosome"/>
</dbReference>
<evidence type="ECO:0000256" key="1">
    <source>
        <dbReference type="ARBA" id="ARBA00001927"/>
    </source>
</evidence>
<evidence type="ECO:0000256" key="3">
    <source>
        <dbReference type="ARBA" id="ARBA00022723"/>
    </source>
</evidence>
<dbReference type="AlphaFoldDB" id="A0A5J6FPR6"/>
<gene>
    <name evidence="9" type="ORF">CP967_30650</name>
</gene>
<evidence type="ECO:0000256" key="6">
    <source>
        <dbReference type="ARBA" id="ARBA00023014"/>
    </source>
</evidence>
<reference evidence="9 10" key="1">
    <citation type="submission" date="2017-09" db="EMBL/GenBank/DDBJ databases">
        <authorList>
            <person name="Lee N."/>
            <person name="Cho B.-K."/>
        </authorList>
    </citation>
    <scope>NUCLEOTIDE SEQUENCE [LARGE SCALE GENOMIC DNA]</scope>
    <source>
        <strain evidence="9 10">ATCC 12769</strain>
    </source>
</reference>
<keyword evidence="6 8" id="KW-0411">Iron-sulfur</keyword>
<dbReference type="GO" id="GO:0005506">
    <property type="term" value="F:iron ion binding"/>
    <property type="evidence" value="ECO:0007669"/>
    <property type="project" value="UniProtKB-UniRule"/>
</dbReference>
<keyword evidence="7" id="KW-0003">3Fe-4S</keyword>
<evidence type="ECO:0000313" key="10">
    <source>
        <dbReference type="Proteomes" id="UP000326178"/>
    </source>
</evidence>
<keyword evidence="3 8" id="KW-0479">Metal-binding</keyword>
<evidence type="ECO:0000256" key="8">
    <source>
        <dbReference type="RuleBase" id="RU368020"/>
    </source>
</evidence>
<dbReference type="OrthoDB" id="9803319at2"/>
<evidence type="ECO:0000313" key="9">
    <source>
        <dbReference type="EMBL" id="QEU76860.1"/>
    </source>
</evidence>
<name>A0A5J6FPR6_9ACTN</name>
<accession>A0A5J6FPR6</accession>
<dbReference type="PANTHER" id="PTHR36923">
    <property type="entry name" value="FERREDOXIN"/>
    <property type="match status" value="1"/>
</dbReference>
<comment type="function">
    <text evidence="8">Ferredoxins are iron-sulfur proteins that transfer electrons in a wide variety of metabolic reactions.</text>
</comment>
<dbReference type="GO" id="GO:0051538">
    <property type="term" value="F:3 iron, 4 sulfur cluster binding"/>
    <property type="evidence" value="ECO:0007669"/>
    <property type="project" value="UniProtKB-KW"/>
</dbReference>
<dbReference type="InterPro" id="IPR051269">
    <property type="entry name" value="Fe-S_cluster_ET"/>
</dbReference>
<comment type="cofactor">
    <cofactor evidence="1">
        <name>[3Fe-4S] cluster</name>
        <dbReference type="ChEBI" id="CHEBI:21137"/>
    </cofactor>
</comment>
<organism evidence="9 10">
    <name type="scientific">Streptomyces nitrosporeus</name>
    <dbReference type="NCBI Taxonomy" id="28894"/>
    <lineage>
        <taxon>Bacteria</taxon>
        <taxon>Bacillati</taxon>
        <taxon>Actinomycetota</taxon>
        <taxon>Actinomycetes</taxon>
        <taxon>Kitasatosporales</taxon>
        <taxon>Streptomycetaceae</taxon>
        <taxon>Streptomyces</taxon>
    </lineage>
</organism>
<proteinExistence type="predicted"/>
<dbReference type="PRINTS" id="PR00352">
    <property type="entry name" value="3FE4SFRDOXIN"/>
</dbReference>
<keyword evidence="4 8" id="KW-0249">Electron transport</keyword>
<dbReference type="KEGG" id="snk:CP967_30650"/>
<dbReference type="PANTHER" id="PTHR36923:SF3">
    <property type="entry name" value="FERREDOXIN"/>
    <property type="match status" value="1"/>
</dbReference>
<dbReference type="GO" id="GO:0009055">
    <property type="term" value="F:electron transfer activity"/>
    <property type="evidence" value="ECO:0007669"/>
    <property type="project" value="UniProtKB-UniRule"/>
</dbReference>
<protein>
    <recommendedName>
        <fullName evidence="8">Ferredoxin</fullName>
    </recommendedName>
</protein>
<keyword evidence="10" id="KW-1185">Reference proteome</keyword>
<dbReference type="SUPFAM" id="SSF54862">
    <property type="entry name" value="4Fe-4S ferredoxins"/>
    <property type="match status" value="1"/>
</dbReference>
<keyword evidence="5 8" id="KW-0408">Iron</keyword>
<dbReference type="EMBL" id="CP023702">
    <property type="protein sequence ID" value="QEU76860.1"/>
    <property type="molecule type" value="Genomic_DNA"/>
</dbReference>
<dbReference type="Pfam" id="PF13370">
    <property type="entry name" value="Fer4_13"/>
    <property type="match status" value="1"/>
</dbReference>
<evidence type="ECO:0000256" key="5">
    <source>
        <dbReference type="ARBA" id="ARBA00023004"/>
    </source>
</evidence>
<keyword evidence="2 8" id="KW-0813">Transport</keyword>
<sequence>MRVLADEEKCCAAGQCAVLVPEVFDQDEDDGMVVVLDPRPQERLHHAVLQAVAACPGSALRVDR</sequence>
<dbReference type="RefSeq" id="WP_150491069.1">
    <property type="nucleotide sequence ID" value="NZ_BMUV01000003.1"/>
</dbReference>
<dbReference type="Gene3D" id="3.30.70.20">
    <property type="match status" value="1"/>
</dbReference>
<evidence type="ECO:0000256" key="2">
    <source>
        <dbReference type="ARBA" id="ARBA00022448"/>
    </source>
</evidence>